<comment type="caution">
    <text evidence="1">The sequence shown here is derived from an EMBL/GenBank/DDBJ whole genome shotgun (WGS) entry which is preliminary data.</text>
</comment>
<proteinExistence type="predicted"/>
<organism evidence="1 2">
    <name type="scientific">Arcanobacterium hippocoleae</name>
    <dbReference type="NCBI Taxonomy" id="149017"/>
    <lineage>
        <taxon>Bacteria</taxon>
        <taxon>Bacillati</taxon>
        <taxon>Actinomycetota</taxon>
        <taxon>Actinomycetes</taxon>
        <taxon>Actinomycetales</taxon>
        <taxon>Actinomycetaceae</taxon>
        <taxon>Arcanobacterium</taxon>
    </lineage>
</organism>
<reference evidence="1 2" key="1">
    <citation type="submission" date="2023-07" db="EMBL/GenBank/DDBJ databases">
        <title>Sequencing the genomes of 1000 actinobacteria strains.</title>
        <authorList>
            <person name="Klenk H.-P."/>
        </authorList>
    </citation>
    <scope>NUCLEOTIDE SEQUENCE [LARGE SCALE GENOMIC DNA]</scope>
    <source>
        <strain evidence="1 2">DSM 15539</strain>
    </source>
</reference>
<dbReference type="EMBL" id="JAVDUJ010000001">
    <property type="protein sequence ID" value="MDR6939652.1"/>
    <property type="molecule type" value="Genomic_DNA"/>
</dbReference>
<evidence type="ECO:0000313" key="1">
    <source>
        <dbReference type="EMBL" id="MDR6939652.1"/>
    </source>
</evidence>
<sequence>MLIYPTLEIFAKLQQESRKWMNVVRAFEKSITNPKKYARSIESGLTYWCASIVPENTAEFMHSRMYQSVIYVLAGEARLELQDRSALKEVQKYDDTRDIQYFTDSVQTQEKSAITDQQLGAQAHAVRTRIDLSSLAQSAKKKEVVLKQGQILIVEPDEAWRIVGGAGSYVHLRNRKIGVQAAPLQFALGDENV</sequence>
<evidence type="ECO:0000313" key="2">
    <source>
        <dbReference type="Proteomes" id="UP001266099"/>
    </source>
</evidence>
<name>A0ABU1T2Q3_9ACTO</name>
<protein>
    <submittedName>
        <fullName evidence="1">Beta-galactosidase beta subunit</fullName>
    </submittedName>
</protein>
<keyword evidence="2" id="KW-1185">Reference proteome</keyword>
<gene>
    <name evidence="1" type="ORF">J2S36_001195</name>
</gene>
<accession>A0ABU1T2Q3</accession>
<dbReference type="Proteomes" id="UP001266099">
    <property type="component" value="Unassembled WGS sequence"/>
</dbReference>
<dbReference type="RefSeq" id="WP_309956490.1">
    <property type="nucleotide sequence ID" value="NZ_JAVDUJ010000001.1"/>
</dbReference>